<dbReference type="FunFam" id="2.40.420.20:FF:000001">
    <property type="entry name" value="Efflux RND transporter periplasmic adaptor subunit"/>
    <property type="match status" value="1"/>
</dbReference>
<evidence type="ECO:0000256" key="2">
    <source>
        <dbReference type="ARBA" id="ARBA00009477"/>
    </source>
</evidence>
<evidence type="ECO:0000256" key="5">
    <source>
        <dbReference type="ARBA" id="ARBA00022519"/>
    </source>
</evidence>
<dbReference type="RefSeq" id="WP_092939964.1">
    <property type="nucleotide sequence ID" value="NZ_FONX01000008.1"/>
</dbReference>
<dbReference type="Pfam" id="PF25876">
    <property type="entry name" value="HH_MFP_RND"/>
    <property type="match status" value="1"/>
</dbReference>
<feature type="region of interest" description="Disordered" evidence="7">
    <location>
        <begin position="1"/>
        <end position="29"/>
    </location>
</feature>
<feature type="domain" description="Multidrug resistance protein MdtA-like barrel-sandwich hybrid" evidence="10">
    <location>
        <begin position="99"/>
        <end position="240"/>
    </location>
</feature>
<feature type="compositionally biased region" description="Low complexity" evidence="7">
    <location>
        <begin position="439"/>
        <end position="470"/>
    </location>
</feature>
<keyword evidence="3" id="KW-0813">Transport</keyword>
<dbReference type="Pfam" id="PF25917">
    <property type="entry name" value="BSH_RND"/>
    <property type="match status" value="1"/>
</dbReference>
<dbReference type="PANTHER" id="PTHR30469">
    <property type="entry name" value="MULTIDRUG RESISTANCE PROTEIN MDTA"/>
    <property type="match status" value="1"/>
</dbReference>
<dbReference type="Gene3D" id="2.40.420.20">
    <property type="match status" value="1"/>
</dbReference>
<evidence type="ECO:0000313" key="13">
    <source>
        <dbReference type="EMBL" id="SFE96608.1"/>
    </source>
</evidence>
<keyword evidence="8" id="KW-0812">Transmembrane</keyword>
<dbReference type="InterPro" id="IPR058626">
    <property type="entry name" value="MdtA-like_b-barrel"/>
</dbReference>
<keyword evidence="6 8" id="KW-0472">Membrane</keyword>
<proteinExistence type="inferred from homology"/>
<dbReference type="AlphaFoldDB" id="A0A1I2EVW9"/>
<reference evidence="14" key="1">
    <citation type="submission" date="2016-10" db="EMBL/GenBank/DDBJ databases">
        <authorList>
            <person name="Varghese N."/>
            <person name="Submissions S."/>
        </authorList>
    </citation>
    <scope>NUCLEOTIDE SEQUENCE [LARGE SCALE GENOMIC DNA]</scope>
    <source>
        <strain evidence="14">DSM 27981</strain>
    </source>
</reference>
<dbReference type="Gene3D" id="1.10.287.470">
    <property type="entry name" value="Helix hairpin bin"/>
    <property type="match status" value="1"/>
</dbReference>
<protein>
    <submittedName>
        <fullName evidence="13">Membrane fusion protein, multidrug efflux system</fullName>
    </submittedName>
</protein>
<dbReference type="OrthoDB" id="9783047at2"/>
<organism evidence="13 14">
    <name type="scientific">Paracidovorax wautersii</name>
    <dbReference type="NCBI Taxonomy" id="1177982"/>
    <lineage>
        <taxon>Bacteria</taxon>
        <taxon>Pseudomonadati</taxon>
        <taxon>Pseudomonadota</taxon>
        <taxon>Betaproteobacteria</taxon>
        <taxon>Burkholderiales</taxon>
        <taxon>Comamonadaceae</taxon>
        <taxon>Paracidovorax</taxon>
    </lineage>
</organism>
<evidence type="ECO:0000256" key="1">
    <source>
        <dbReference type="ARBA" id="ARBA00004236"/>
    </source>
</evidence>
<feature type="domain" description="Multidrug resistance protein MdtA-like C-terminal permuted SH3" evidence="12">
    <location>
        <begin position="332"/>
        <end position="392"/>
    </location>
</feature>
<keyword evidence="8" id="KW-1133">Transmembrane helix</keyword>
<comment type="similarity">
    <text evidence="2">Belongs to the membrane fusion protein (MFP) (TC 8.A.1) family.</text>
</comment>
<evidence type="ECO:0000256" key="7">
    <source>
        <dbReference type="SAM" id="MobiDB-lite"/>
    </source>
</evidence>
<dbReference type="InterPro" id="IPR006143">
    <property type="entry name" value="RND_pump_MFP"/>
</dbReference>
<keyword evidence="4" id="KW-1003">Cell membrane</keyword>
<dbReference type="Pfam" id="PF25944">
    <property type="entry name" value="Beta-barrel_RND"/>
    <property type="match status" value="1"/>
</dbReference>
<dbReference type="Proteomes" id="UP000199119">
    <property type="component" value="Unassembled WGS sequence"/>
</dbReference>
<dbReference type="STRING" id="1177982.SAMN04489711_108148"/>
<keyword evidence="14" id="KW-1185">Reference proteome</keyword>
<dbReference type="Pfam" id="PF25967">
    <property type="entry name" value="RND-MFP_C"/>
    <property type="match status" value="1"/>
</dbReference>
<dbReference type="PANTHER" id="PTHR30469:SF12">
    <property type="entry name" value="MULTIDRUG RESISTANCE PROTEIN MDTA"/>
    <property type="match status" value="1"/>
</dbReference>
<dbReference type="EMBL" id="FONX01000008">
    <property type="protein sequence ID" value="SFE96608.1"/>
    <property type="molecule type" value="Genomic_DNA"/>
</dbReference>
<dbReference type="Gene3D" id="2.40.50.100">
    <property type="match status" value="1"/>
</dbReference>
<evidence type="ECO:0000256" key="3">
    <source>
        <dbReference type="ARBA" id="ARBA00022448"/>
    </source>
</evidence>
<evidence type="ECO:0000259" key="9">
    <source>
        <dbReference type="Pfam" id="PF25876"/>
    </source>
</evidence>
<evidence type="ECO:0000256" key="6">
    <source>
        <dbReference type="ARBA" id="ARBA00023136"/>
    </source>
</evidence>
<feature type="compositionally biased region" description="Basic and acidic residues" evidence="7">
    <location>
        <begin position="385"/>
        <end position="397"/>
    </location>
</feature>
<dbReference type="InterPro" id="IPR058625">
    <property type="entry name" value="MdtA-like_BSH"/>
</dbReference>
<name>A0A1I2EVW9_9BURK</name>
<evidence type="ECO:0000256" key="8">
    <source>
        <dbReference type="SAM" id="Phobius"/>
    </source>
</evidence>
<evidence type="ECO:0000259" key="11">
    <source>
        <dbReference type="Pfam" id="PF25944"/>
    </source>
</evidence>
<dbReference type="SUPFAM" id="SSF111369">
    <property type="entry name" value="HlyD-like secretion proteins"/>
    <property type="match status" value="1"/>
</dbReference>
<dbReference type="InterPro" id="IPR058624">
    <property type="entry name" value="MdtA-like_HH"/>
</dbReference>
<keyword evidence="5" id="KW-0997">Cell inner membrane</keyword>
<dbReference type="GO" id="GO:0015562">
    <property type="term" value="F:efflux transmembrane transporter activity"/>
    <property type="evidence" value="ECO:0007669"/>
    <property type="project" value="TreeGrafter"/>
</dbReference>
<feature type="domain" description="Multidrug resistance protein MdtA-like alpha-helical hairpin" evidence="9">
    <location>
        <begin position="139"/>
        <end position="208"/>
    </location>
</feature>
<feature type="compositionally biased region" description="Pro residues" evidence="7">
    <location>
        <begin position="1"/>
        <end position="17"/>
    </location>
</feature>
<feature type="region of interest" description="Disordered" evidence="7">
    <location>
        <begin position="385"/>
        <end position="470"/>
    </location>
</feature>
<dbReference type="GO" id="GO:1990281">
    <property type="term" value="C:efflux pump complex"/>
    <property type="evidence" value="ECO:0007669"/>
    <property type="project" value="TreeGrafter"/>
</dbReference>
<dbReference type="InterPro" id="IPR058627">
    <property type="entry name" value="MdtA-like_C"/>
</dbReference>
<comment type="subcellular location">
    <subcellularLocation>
        <location evidence="1">Cell membrane</location>
    </subcellularLocation>
</comment>
<evidence type="ECO:0000259" key="10">
    <source>
        <dbReference type="Pfam" id="PF25917"/>
    </source>
</evidence>
<dbReference type="Gene3D" id="2.40.30.170">
    <property type="match status" value="1"/>
</dbReference>
<sequence>MSPQDAPHPAPAQPPASGPATDAATPPRRRSRWLGTVVAVGTVALIAGAAWYLVQRSQAPGSGGFPGGRLMVTVGEAAARQSELPVTIEALGTVTPLATVTLRPQVSGVMTEVLFTEGQRVKKGQVLARIDPRPFEQALLQAQGTRQRDQAQLDNARIVLERYRTLLGQDSIARQDVDTQAALVRQLQGTVTTDLAQEQAARLNLDYTRITAPASGRIGLRAVDAGNYVSAGEANGIATLTQEDPIDVEFAIPQDRLGDVQAAQRGGAPLAVTAFDRTRTRALAEGNFLTLDNLVDTTTGTVKAKARFGNADGTLFPNQFVNVRLLLREVPAVVVPVTAVRTGANGDFVYVINEDRTVSLRKIKRGQATVSLVAITEGLKPGERVVTEGGDRLKDGAKVQLQGQGPRPGSADGAPGRRARGSEPQGEGRRHRPPQDGGAAQAPAAPASAEPAPTAPAPAAAPAASQPAAR</sequence>
<feature type="domain" description="Multidrug resistance protein MdtA-like beta-barrel" evidence="11">
    <location>
        <begin position="245"/>
        <end position="326"/>
    </location>
</feature>
<evidence type="ECO:0000313" key="14">
    <source>
        <dbReference type="Proteomes" id="UP000199119"/>
    </source>
</evidence>
<dbReference type="GO" id="GO:0030313">
    <property type="term" value="C:cell envelope"/>
    <property type="evidence" value="ECO:0007669"/>
    <property type="project" value="UniProtKB-SubCell"/>
</dbReference>
<evidence type="ECO:0000259" key="12">
    <source>
        <dbReference type="Pfam" id="PF25967"/>
    </source>
</evidence>
<dbReference type="NCBIfam" id="TIGR01730">
    <property type="entry name" value="RND_mfp"/>
    <property type="match status" value="1"/>
</dbReference>
<gene>
    <name evidence="13" type="ORF">SAMN04489711_108148</name>
</gene>
<accession>A0A1I2EVW9</accession>
<feature type="transmembrane region" description="Helical" evidence="8">
    <location>
        <begin position="33"/>
        <end position="54"/>
    </location>
</feature>
<evidence type="ECO:0000256" key="4">
    <source>
        <dbReference type="ARBA" id="ARBA00022475"/>
    </source>
</evidence>